<name>D0KWD5_HALNC</name>
<dbReference type="OrthoDB" id="5294470at2"/>
<feature type="compositionally biased region" description="Basic and acidic residues" evidence="1">
    <location>
        <begin position="54"/>
        <end position="67"/>
    </location>
</feature>
<evidence type="ECO:0000313" key="3">
    <source>
        <dbReference type="Proteomes" id="UP000009102"/>
    </source>
</evidence>
<evidence type="ECO:0008006" key="4">
    <source>
        <dbReference type="Google" id="ProtNLM"/>
    </source>
</evidence>
<dbReference type="RefSeq" id="WP_012825069.1">
    <property type="nucleotide sequence ID" value="NC_013422.1"/>
</dbReference>
<dbReference type="AlphaFoldDB" id="D0KWD5"/>
<proteinExistence type="predicted"/>
<keyword evidence="3" id="KW-1185">Reference proteome</keyword>
<accession>D0KWD5</accession>
<dbReference type="EMBL" id="CP001801">
    <property type="protein sequence ID" value="ACX97038.1"/>
    <property type="molecule type" value="Genomic_DNA"/>
</dbReference>
<reference evidence="2 3" key="1">
    <citation type="submission" date="2009-10" db="EMBL/GenBank/DDBJ databases">
        <title>Complete sequence of Halothiobacillus neapolitanus c2.</title>
        <authorList>
            <consortium name="US DOE Joint Genome Institute"/>
            <person name="Lucas S."/>
            <person name="Copeland A."/>
            <person name="Lapidus A."/>
            <person name="Glavina del Rio T."/>
            <person name="Tice H."/>
            <person name="Bruce D."/>
            <person name="Goodwin L."/>
            <person name="Pitluck S."/>
            <person name="Davenport K."/>
            <person name="Brettin T."/>
            <person name="Detter J.C."/>
            <person name="Han C."/>
            <person name="Tapia R."/>
            <person name="Larimer F."/>
            <person name="Land M."/>
            <person name="Hauser L."/>
            <person name="Kyrpides N."/>
            <person name="Mikhailova N."/>
            <person name="Kerfeld C."/>
            <person name="Cannon G."/>
            <person name="Heinhort S."/>
        </authorList>
    </citation>
    <scope>NUCLEOTIDE SEQUENCE [LARGE SCALE GENOMIC DNA]</scope>
    <source>
        <strain evidence="3">ATCC 23641 / c2</strain>
    </source>
</reference>
<gene>
    <name evidence="2" type="ordered locus">Hneap_2223</name>
</gene>
<evidence type="ECO:0000313" key="2">
    <source>
        <dbReference type="EMBL" id="ACX97038.1"/>
    </source>
</evidence>
<dbReference type="KEGG" id="hna:Hneap_2223"/>
<dbReference type="HOGENOM" id="CLU_098678_2_1_6"/>
<feature type="compositionally biased region" description="Low complexity" evidence="1">
    <location>
        <begin position="29"/>
        <end position="44"/>
    </location>
</feature>
<dbReference type="STRING" id="555778.Hneap_2223"/>
<feature type="region of interest" description="Disordered" evidence="1">
    <location>
        <begin position="1"/>
        <end position="68"/>
    </location>
</feature>
<dbReference type="Pfam" id="PF09831">
    <property type="entry name" value="DUF2058"/>
    <property type="match status" value="1"/>
</dbReference>
<protein>
    <recommendedName>
        <fullName evidence="4">Nucleoprotein/polynucleotide-associated enzyme</fullName>
    </recommendedName>
</protein>
<dbReference type="eggNOG" id="COG3122">
    <property type="taxonomic scope" value="Bacteria"/>
</dbReference>
<dbReference type="Proteomes" id="UP000009102">
    <property type="component" value="Chromosome"/>
</dbReference>
<evidence type="ECO:0000256" key="1">
    <source>
        <dbReference type="SAM" id="MobiDB-lite"/>
    </source>
</evidence>
<sequence length="187" mass="20856">MAESLFDQLKKSGLVSEQKAKQAKKAKGKAQFQQTKQSKAQKSQEALPSASDDPVARAAEEKAERARQLNLERQQQLAKKAMQAEVRQIIESNRLSGYEGSVRYHFADNGTVKTLGVNHQTHQRLGCAQVRIARFDGGYALIPAIAAEKIEQRDPDVLIAVPQAEAALSKEEKDYYAQFDVPDDLMW</sequence>
<organism evidence="2 3">
    <name type="scientific">Halothiobacillus neapolitanus (strain ATCC 23641 / DSM 15147 / CIP 104769 / NCIMB 8539 / c2)</name>
    <name type="common">Thiobacillus neapolitanus</name>
    <dbReference type="NCBI Taxonomy" id="555778"/>
    <lineage>
        <taxon>Bacteria</taxon>
        <taxon>Pseudomonadati</taxon>
        <taxon>Pseudomonadota</taxon>
        <taxon>Gammaproteobacteria</taxon>
        <taxon>Chromatiales</taxon>
        <taxon>Halothiobacillaceae</taxon>
        <taxon>Halothiobacillus</taxon>
    </lineage>
</organism>
<dbReference type="InterPro" id="IPR018636">
    <property type="entry name" value="DUF2058"/>
</dbReference>